<feature type="region of interest" description="Disordered" evidence="6">
    <location>
        <begin position="590"/>
        <end position="651"/>
    </location>
</feature>
<feature type="transmembrane region" description="Helical" evidence="7">
    <location>
        <begin position="514"/>
        <end position="533"/>
    </location>
</feature>
<feature type="domain" description="ABC3 transporter permease C-terminal" evidence="8">
    <location>
        <begin position="295"/>
        <end position="414"/>
    </location>
</feature>
<evidence type="ECO:0000256" key="2">
    <source>
        <dbReference type="ARBA" id="ARBA00022475"/>
    </source>
</evidence>
<proteinExistence type="predicted"/>
<reference evidence="9 10" key="1">
    <citation type="submission" date="2019-03" db="EMBL/GenBank/DDBJ databases">
        <title>Sequencing the genomes of 1000 actinobacteria strains.</title>
        <authorList>
            <person name="Klenk H.-P."/>
        </authorList>
    </citation>
    <scope>NUCLEOTIDE SEQUENCE [LARGE SCALE GENOMIC DNA]</scope>
    <source>
        <strain evidence="9 10">DSM 43805</strain>
    </source>
</reference>
<evidence type="ECO:0000256" key="4">
    <source>
        <dbReference type="ARBA" id="ARBA00022989"/>
    </source>
</evidence>
<dbReference type="EMBL" id="SNWR01000001">
    <property type="protein sequence ID" value="TDO40846.1"/>
    <property type="molecule type" value="Genomic_DNA"/>
</dbReference>
<dbReference type="Pfam" id="PF02687">
    <property type="entry name" value="FtsX"/>
    <property type="match status" value="2"/>
</dbReference>
<gene>
    <name evidence="9" type="ORF">C8E87_4565</name>
</gene>
<feature type="compositionally biased region" description="Acidic residues" evidence="6">
    <location>
        <begin position="625"/>
        <end position="635"/>
    </location>
</feature>
<feature type="transmembrane region" description="Helical" evidence="7">
    <location>
        <begin position="386"/>
        <end position="408"/>
    </location>
</feature>
<evidence type="ECO:0000256" key="7">
    <source>
        <dbReference type="SAM" id="Phobius"/>
    </source>
</evidence>
<feature type="domain" description="ABC3 transporter permease C-terminal" evidence="8">
    <location>
        <begin position="756"/>
        <end position="866"/>
    </location>
</feature>
<evidence type="ECO:0000313" key="9">
    <source>
        <dbReference type="EMBL" id="TDO40846.1"/>
    </source>
</evidence>
<keyword evidence="5 7" id="KW-0472">Membrane</keyword>
<protein>
    <submittedName>
        <fullName evidence="9">Putative ABC transport system permease protein</fullName>
    </submittedName>
</protein>
<keyword evidence="4 7" id="KW-1133">Transmembrane helix</keyword>
<keyword evidence="3 7" id="KW-0812">Transmembrane</keyword>
<keyword evidence="2" id="KW-1003">Cell membrane</keyword>
<accession>A0A4R6JZX6</accession>
<evidence type="ECO:0000256" key="6">
    <source>
        <dbReference type="SAM" id="MobiDB-lite"/>
    </source>
</evidence>
<comment type="caution">
    <text evidence="9">The sequence shown here is derived from an EMBL/GenBank/DDBJ whole genome shotgun (WGS) entry which is preliminary data.</text>
</comment>
<feature type="transmembrane region" description="Helical" evidence="7">
    <location>
        <begin position="461"/>
        <end position="488"/>
    </location>
</feature>
<dbReference type="InterPro" id="IPR003838">
    <property type="entry name" value="ABC3_permease_C"/>
</dbReference>
<feature type="transmembrane region" description="Helical" evidence="7">
    <location>
        <begin position="344"/>
        <end position="366"/>
    </location>
</feature>
<organism evidence="9 10">
    <name type="scientific">Paractinoplanes brasiliensis</name>
    <dbReference type="NCBI Taxonomy" id="52695"/>
    <lineage>
        <taxon>Bacteria</taxon>
        <taxon>Bacillati</taxon>
        <taxon>Actinomycetota</taxon>
        <taxon>Actinomycetes</taxon>
        <taxon>Micromonosporales</taxon>
        <taxon>Micromonosporaceae</taxon>
        <taxon>Paractinoplanes</taxon>
    </lineage>
</organism>
<evidence type="ECO:0000256" key="5">
    <source>
        <dbReference type="ARBA" id="ARBA00023136"/>
    </source>
</evidence>
<comment type="subcellular location">
    <subcellularLocation>
        <location evidence="1">Cell membrane</location>
        <topology evidence="1">Multi-pass membrane protein</topology>
    </subcellularLocation>
</comment>
<feature type="transmembrane region" description="Helical" evidence="7">
    <location>
        <begin position="70"/>
        <end position="91"/>
    </location>
</feature>
<feature type="transmembrane region" description="Helical" evidence="7">
    <location>
        <begin position="435"/>
        <end position="455"/>
    </location>
</feature>
<name>A0A4R6JZX6_9ACTN</name>
<evidence type="ECO:0000256" key="3">
    <source>
        <dbReference type="ARBA" id="ARBA00022692"/>
    </source>
</evidence>
<feature type="transmembrane region" description="Helical" evidence="7">
    <location>
        <begin position="795"/>
        <end position="828"/>
    </location>
</feature>
<sequence>MLRRHDVSGVLTRFRLGGLLTRFRRGGLLTPFRPGHPRTRFRRGDLLTRLKWSRPPTRLKRGDLLTRDRLGAFVAVLFGTAVVTSTLTLLASAVPERPERFAAAAVVVQSPAVSTPADPFPEPRPWSSDGAEKLAARLSGVAGVEAVVADRRFYAQPVLSGRPIPEIQEGYGWSSAALAGDTVISGRPATAAGEVVLGKSLGVPAGGTVTVLTATGPATWRVTGLIEASRLYVADTDALRLGPGVRVLGLLGTPDPEDVRAVVDGAKVLHGAALGGLEPRADARTRWIGMQVLSAMAALSAFSCVFVIASTLALSVHQRRREIGLLRAVGATPRQVRFAVLREAATVGLAAGAGGAALGLALSPWVGGVLVDAGFEPESFHVRVRLWPVLAGVLIGALVAIAGGLAAARRAARVRPLDALRSAEVETRPMTRMRWVAGLVFAVIGIAAGIATVVTDDLADLGAYALLGAMALVVSAALLSPAVVPLIVRAILRRAGTAVGTVIRESALAGARRTASTAAPVLLTVAFAVFIAGNVQTAERAYADRRAGATTAGTVLVPDGTPGLADSAAPTAPLFTTVYVNETVLTAAGLPPAGSSSADETPAPPPASQVTGARGTDGTTGTSDSNEDSSADGDSDASGAGGIPPGPDGIVLSRSRAAQLSSAVGESVVFVLADGQPQRLRVVAIRPDDEMPADVLLARATVRRHDPSALAPALPVTGGAVTKAPVGGRFVDVATYARESGSDEDRLVWIFTLLLVGVSVGYGALAVANTLFMATGRRANDYRLLRLAGATRRQVLVTVAGESALVVLIGSVLGGAAAVLALCGSAAGFSEQTGTSVAVVMPWAVATVAVAVCLVLALVSSVIPARAQLAGAGAVQERA</sequence>
<feature type="transmembrane region" description="Helical" evidence="7">
    <location>
        <begin position="747"/>
        <end position="774"/>
    </location>
</feature>
<evidence type="ECO:0000259" key="8">
    <source>
        <dbReference type="Pfam" id="PF02687"/>
    </source>
</evidence>
<dbReference type="PANTHER" id="PTHR30287:SF1">
    <property type="entry name" value="INNER MEMBRANE PROTEIN"/>
    <property type="match status" value="1"/>
</dbReference>
<evidence type="ECO:0000313" key="10">
    <source>
        <dbReference type="Proteomes" id="UP000294901"/>
    </source>
</evidence>
<dbReference type="Proteomes" id="UP000294901">
    <property type="component" value="Unassembled WGS sequence"/>
</dbReference>
<dbReference type="PANTHER" id="PTHR30287">
    <property type="entry name" value="MEMBRANE COMPONENT OF PREDICTED ABC SUPERFAMILY METABOLITE UPTAKE TRANSPORTER"/>
    <property type="match status" value="1"/>
</dbReference>
<dbReference type="GO" id="GO:0005886">
    <property type="term" value="C:plasma membrane"/>
    <property type="evidence" value="ECO:0007669"/>
    <property type="project" value="UniProtKB-SubCell"/>
</dbReference>
<keyword evidence="10" id="KW-1185">Reference proteome</keyword>
<evidence type="ECO:0000256" key="1">
    <source>
        <dbReference type="ARBA" id="ARBA00004651"/>
    </source>
</evidence>
<feature type="transmembrane region" description="Helical" evidence="7">
    <location>
        <begin position="840"/>
        <end position="859"/>
    </location>
</feature>
<dbReference type="AlphaFoldDB" id="A0A4R6JZX6"/>
<dbReference type="InterPro" id="IPR038766">
    <property type="entry name" value="Membrane_comp_ABC_pdt"/>
</dbReference>
<feature type="transmembrane region" description="Helical" evidence="7">
    <location>
        <begin position="287"/>
        <end position="314"/>
    </location>
</feature>
<dbReference type="RefSeq" id="WP_203720441.1">
    <property type="nucleotide sequence ID" value="NZ_BOMD01000013.1"/>
</dbReference>